<dbReference type="Proteomes" id="UP000319852">
    <property type="component" value="Chromosome"/>
</dbReference>
<dbReference type="AlphaFoldDB" id="A0A517MYB9"/>
<reference evidence="1 2" key="1">
    <citation type="submission" date="2019-02" db="EMBL/GenBank/DDBJ databases">
        <title>Deep-cultivation of Planctomycetes and their phenomic and genomic characterization uncovers novel biology.</title>
        <authorList>
            <person name="Wiegand S."/>
            <person name="Jogler M."/>
            <person name="Boedeker C."/>
            <person name="Pinto D."/>
            <person name="Vollmers J."/>
            <person name="Rivas-Marin E."/>
            <person name="Kohn T."/>
            <person name="Peeters S.H."/>
            <person name="Heuer A."/>
            <person name="Rast P."/>
            <person name="Oberbeckmann S."/>
            <person name="Bunk B."/>
            <person name="Jeske O."/>
            <person name="Meyerdierks A."/>
            <person name="Storesund J.E."/>
            <person name="Kallscheuer N."/>
            <person name="Luecker S."/>
            <person name="Lage O.M."/>
            <person name="Pohl T."/>
            <person name="Merkel B.J."/>
            <person name="Hornburger P."/>
            <person name="Mueller R.-W."/>
            <person name="Bruemmer F."/>
            <person name="Labrenz M."/>
            <person name="Spormann A.M."/>
            <person name="Op den Camp H."/>
            <person name="Overmann J."/>
            <person name="Amann R."/>
            <person name="Jetten M.S.M."/>
            <person name="Mascher T."/>
            <person name="Medema M.H."/>
            <person name="Devos D.P."/>
            <person name="Kaster A.-K."/>
            <person name="Ovreas L."/>
            <person name="Rohde M."/>
            <person name="Galperin M.Y."/>
            <person name="Jogler C."/>
        </authorList>
    </citation>
    <scope>NUCLEOTIDE SEQUENCE [LARGE SCALE GENOMIC DNA]</scope>
    <source>
        <strain evidence="1 2">HG15A2</strain>
    </source>
</reference>
<protein>
    <submittedName>
        <fullName evidence="1">Uncharacterized protein</fullName>
    </submittedName>
</protein>
<proteinExistence type="predicted"/>
<name>A0A517MYB9_9BACT</name>
<sequence length="47" mass="5109">MQIRGTDLLASTFRSSQPAFSGLLLPAFRVLKLKPAAIYDAFRIGIG</sequence>
<dbReference type="KEGG" id="amob:HG15A2_31740"/>
<accession>A0A517MYB9</accession>
<keyword evidence="2" id="KW-1185">Reference proteome</keyword>
<evidence type="ECO:0000313" key="2">
    <source>
        <dbReference type="Proteomes" id="UP000319852"/>
    </source>
</evidence>
<dbReference type="EMBL" id="CP036263">
    <property type="protein sequence ID" value="QDS99843.1"/>
    <property type="molecule type" value="Genomic_DNA"/>
</dbReference>
<organism evidence="1 2">
    <name type="scientific">Adhaeretor mobilis</name>
    <dbReference type="NCBI Taxonomy" id="1930276"/>
    <lineage>
        <taxon>Bacteria</taxon>
        <taxon>Pseudomonadati</taxon>
        <taxon>Planctomycetota</taxon>
        <taxon>Planctomycetia</taxon>
        <taxon>Pirellulales</taxon>
        <taxon>Lacipirellulaceae</taxon>
        <taxon>Adhaeretor</taxon>
    </lineage>
</organism>
<gene>
    <name evidence="1" type="ORF">HG15A2_31740</name>
</gene>
<evidence type="ECO:0000313" key="1">
    <source>
        <dbReference type="EMBL" id="QDS99843.1"/>
    </source>
</evidence>